<evidence type="ECO:0000256" key="1">
    <source>
        <dbReference type="ARBA" id="ARBA00024322"/>
    </source>
</evidence>
<keyword evidence="2" id="KW-1283">Bacterial microcompartment</keyword>
<comment type="subcellular location">
    <subcellularLocation>
        <location evidence="1">Bacterial microcompartment</location>
    </subcellularLocation>
</comment>
<organism evidence="5 6">
    <name type="scientific">Caldalkalibacillus thermarum (strain TA2.A1)</name>
    <dbReference type="NCBI Taxonomy" id="986075"/>
    <lineage>
        <taxon>Bacteria</taxon>
        <taxon>Bacillati</taxon>
        <taxon>Bacillota</taxon>
        <taxon>Bacilli</taxon>
        <taxon>Bacillales</taxon>
        <taxon>Bacillaceae</taxon>
        <taxon>Caldalkalibacillus</taxon>
    </lineage>
</organism>
<protein>
    <submittedName>
        <fullName evidence="5">BMC domain-containing protein</fullName>
    </submittedName>
</protein>
<feature type="domain" description="BMC" evidence="4">
    <location>
        <begin position="4"/>
        <end position="88"/>
    </location>
</feature>
<dbReference type="SUPFAM" id="SSF143414">
    <property type="entry name" value="CcmK-like"/>
    <property type="match status" value="1"/>
</dbReference>
<dbReference type="InterPro" id="IPR044872">
    <property type="entry name" value="CcmK/CsoS1_BMC"/>
</dbReference>
<dbReference type="EMBL" id="CP082237">
    <property type="protein sequence ID" value="QZT35258.1"/>
    <property type="molecule type" value="Genomic_DNA"/>
</dbReference>
<accession>A0A8X8LBT7</accession>
<proteinExistence type="inferred from homology"/>
<dbReference type="InterPro" id="IPR000249">
    <property type="entry name" value="BMC_dom"/>
</dbReference>
<name>A0A8X8LBT7_CALTT</name>
<reference evidence="5 6" key="1">
    <citation type="journal article" date="2020" name="Extremophiles">
        <title>Genomic analysis of Caldalkalibacillus thermarum TA2.A1 reveals aerobic alkaliphilic metabolism and evolutionary hallmarks linking alkaliphilic bacteria and plant life.</title>
        <authorList>
            <person name="de Jong S.I."/>
            <person name="van den Broek M.A."/>
            <person name="Merkel A.Y."/>
            <person name="de la Torre Cortes P."/>
            <person name="Kalamorz F."/>
            <person name="Cook G.M."/>
            <person name="van Loosdrecht M.C.M."/>
            <person name="McMillan D.G.G."/>
        </authorList>
    </citation>
    <scope>NUCLEOTIDE SEQUENCE [LARGE SCALE GENOMIC DNA]</scope>
    <source>
        <strain evidence="5 6">TA2.A1</strain>
    </source>
</reference>
<dbReference type="PROSITE" id="PS51930">
    <property type="entry name" value="BMC_2"/>
    <property type="match status" value="1"/>
</dbReference>
<gene>
    <name evidence="5" type="ORF">HUR95_02345</name>
</gene>
<evidence type="ECO:0000256" key="3">
    <source>
        <dbReference type="PROSITE-ProRule" id="PRU01278"/>
    </source>
</evidence>
<dbReference type="GO" id="GO:0031469">
    <property type="term" value="C:bacterial microcompartment"/>
    <property type="evidence" value="ECO:0007669"/>
    <property type="project" value="UniProtKB-SubCell"/>
</dbReference>
<dbReference type="Pfam" id="PF00936">
    <property type="entry name" value="BMC"/>
    <property type="match status" value="1"/>
</dbReference>
<dbReference type="PANTHER" id="PTHR33941:SF11">
    <property type="entry name" value="BACTERIAL MICROCOMPARTMENT SHELL PROTEIN PDUJ"/>
    <property type="match status" value="1"/>
</dbReference>
<keyword evidence="6" id="KW-1185">Reference proteome</keyword>
<evidence type="ECO:0000313" key="6">
    <source>
        <dbReference type="Proteomes" id="UP000825179"/>
    </source>
</evidence>
<dbReference type="Gene3D" id="3.30.70.1710">
    <property type="match status" value="1"/>
</dbReference>
<dbReference type="InterPro" id="IPR037233">
    <property type="entry name" value="CcmK-like_sf"/>
</dbReference>
<dbReference type="AlphaFoldDB" id="A0A8X8LBT7"/>
<evidence type="ECO:0000259" key="4">
    <source>
        <dbReference type="PROSITE" id="PS51930"/>
    </source>
</evidence>
<dbReference type="InterPro" id="IPR050575">
    <property type="entry name" value="BMC_shell"/>
</dbReference>
<dbReference type="PANTHER" id="PTHR33941">
    <property type="entry name" value="PROPANEDIOL UTILIZATION PROTEIN PDUA"/>
    <property type="match status" value="1"/>
</dbReference>
<dbReference type="SMART" id="SM00877">
    <property type="entry name" value="BMC"/>
    <property type="match status" value="1"/>
</dbReference>
<sequence>MNLSLGIIEVEGLVTATACMDAMVKSAFVNVHHVEQVGSGWIAIMITGDLASVQAALERGAEVAQYFGEVVAVRTIPRPYQGLEPLITPVEKVETHEKV</sequence>
<dbReference type="RefSeq" id="WP_202796219.1">
    <property type="nucleotide sequence ID" value="NZ_AFCE01000150.1"/>
</dbReference>
<dbReference type="CDD" id="cd07045">
    <property type="entry name" value="BMC_CcmK_like"/>
    <property type="match status" value="1"/>
</dbReference>
<dbReference type="KEGG" id="cthu:HUR95_02345"/>
<comment type="similarity">
    <text evidence="3">Belongs to the bacterial microcompartments protein family.</text>
</comment>
<evidence type="ECO:0000256" key="2">
    <source>
        <dbReference type="ARBA" id="ARBA00024446"/>
    </source>
</evidence>
<evidence type="ECO:0000313" key="5">
    <source>
        <dbReference type="EMBL" id="QZT35258.1"/>
    </source>
</evidence>
<dbReference type="Proteomes" id="UP000825179">
    <property type="component" value="Chromosome"/>
</dbReference>